<dbReference type="InterPro" id="IPR044492">
    <property type="entry name" value="P_typ_ATPase_HD_dom"/>
</dbReference>
<keyword evidence="6" id="KW-0677">Repeat</keyword>
<keyword evidence="4 16" id="KW-0812">Transmembrane</keyword>
<evidence type="ECO:0000256" key="14">
    <source>
        <dbReference type="ARBA" id="ARBA00023065"/>
    </source>
</evidence>
<dbReference type="InterPro" id="IPR023299">
    <property type="entry name" value="ATPase_P-typ_cyto_dom_N"/>
</dbReference>
<protein>
    <submittedName>
        <fullName evidence="18">Copper-translocating P-type ATPase</fullName>
    </submittedName>
</protein>
<keyword evidence="14" id="KW-0406">Ion transport</keyword>
<evidence type="ECO:0000256" key="16">
    <source>
        <dbReference type="SAM" id="Phobius"/>
    </source>
</evidence>
<gene>
    <name evidence="18" type="ORF">F8E02_00220</name>
</gene>
<proteinExistence type="inferred from homology"/>
<feature type="transmembrane region" description="Helical" evidence="16">
    <location>
        <begin position="782"/>
        <end position="805"/>
    </location>
</feature>
<feature type="transmembrane region" description="Helical" evidence="16">
    <location>
        <begin position="437"/>
        <end position="459"/>
    </location>
</feature>
<feature type="transmembrane region" description="Helical" evidence="16">
    <location>
        <begin position="163"/>
        <end position="182"/>
    </location>
</feature>
<dbReference type="InterPro" id="IPR018303">
    <property type="entry name" value="ATPase_P-typ_P_site"/>
</dbReference>
<keyword evidence="19" id="KW-1185">Reference proteome</keyword>
<evidence type="ECO:0000256" key="13">
    <source>
        <dbReference type="ARBA" id="ARBA00023008"/>
    </source>
</evidence>
<dbReference type="Gene3D" id="2.70.150.10">
    <property type="entry name" value="Calcium-transporting ATPase, cytoplasmic transduction domain A"/>
    <property type="match status" value="1"/>
</dbReference>
<feature type="domain" description="HMA" evidence="17">
    <location>
        <begin position="6"/>
        <end position="72"/>
    </location>
</feature>
<evidence type="ECO:0000256" key="8">
    <source>
        <dbReference type="ARBA" id="ARBA00022796"/>
    </source>
</evidence>
<reference evidence="18 19" key="1">
    <citation type="submission" date="2019-10" db="EMBL/GenBank/DDBJ databases">
        <title>Isolation and characterization of Methanoculleus sp. Wushi-C6 from a hot spring well.</title>
        <authorList>
            <person name="Chen S.-C."/>
            <person name="Lan Z.-H."/>
            <person name="You Y.-T."/>
            <person name="Lai M.-C."/>
        </authorList>
    </citation>
    <scope>NUCLEOTIDE SEQUENCE [LARGE SCALE GENOMIC DNA]</scope>
    <source>
        <strain evidence="18 19">Wushi-C6</strain>
    </source>
</reference>
<dbReference type="PROSITE" id="PS01047">
    <property type="entry name" value="HMA_1"/>
    <property type="match status" value="2"/>
</dbReference>
<keyword evidence="12 16" id="KW-1133">Transmembrane helix</keyword>
<keyword evidence="11" id="KW-1278">Translocase</keyword>
<evidence type="ECO:0000256" key="7">
    <source>
        <dbReference type="ARBA" id="ARBA00022741"/>
    </source>
</evidence>
<keyword evidence="5" id="KW-0479">Metal-binding</keyword>
<evidence type="ECO:0000256" key="10">
    <source>
        <dbReference type="ARBA" id="ARBA00022842"/>
    </source>
</evidence>
<feature type="transmembrane region" description="Helical" evidence="16">
    <location>
        <begin position="188"/>
        <end position="209"/>
    </location>
</feature>
<evidence type="ECO:0000256" key="2">
    <source>
        <dbReference type="ARBA" id="ARBA00006024"/>
    </source>
</evidence>
<sequence length="821" mass="87254">MPEERRKAELKISGMHCASCALNIEKALQGRDDVYEARVNLAAETATVEYDPTRATLADLERTVGDAGFEVVRNEVTVRVGGMVCASCAQVIEISLTDLEGVYEARVNLATENVRVVYNPALVTISDIRAAVEDAGYQYLGLEEEVSEDVEARMREEDLRDKFRRFAVGFAVSIPLFFYMLFGMPGMGALPVSVNLVMLVITLPVFVYVSAPIFKAAAAALRNRALTMDVMYAMGIGVAYGASLLGTFNIVLTPAFNFFETAVMLASFLTLGRYLEARAKGRTSDAIKKLIGLRPKTATVIRDGREVEVPIEDVVVGDVILVRPGEKVPVDGLVVGGESSVNEAMITGEPIPADKREGDGVVGGTLNVNGVLRVRAEKIGKDMVLSQIIRLVRDAQGSKPPVERIADVAVSYFIPVVLAIATVAFLVWYLVLDATLLFALTVLISILVVACPCALGLATPTAVTVGIGRGAELGVLIRNGEALEISEKLTAVIFDKTGTLTRGKPDVTDIVPAGMGEGRLLSLAAAVEKNSQHPLAEAVVRRAESAGVSVPASERFTTFGGRGVSAVVEGEEVLIGNQPFLDEYRIGVPPEAESRIAALQDEGKTAVLVAAAGRFAGILAIADTLKPTTKAAIADLKKIGLTVTMITGDNPRTANAIAREVGIEDVHAGVLPQEKAREVRALQERGEVVAFVGDGINDAPALAQADVGIAIGSGTDVAIESGDIVLIRDDLVDAVAAIELSRKVMSRIKQNLFWAFAYNSALIPLAAGVLYPFFGITFRPEFGALAMALSSVTVVSLSLLLKTYIPPVKRGMMSEVDARGS</sequence>
<keyword evidence="7" id="KW-0547">Nucleotide-binding</keyword>
<dbReference type="SUPFAM" id="SSF81653">
    <property type="entry name" value="Calcium ATPase, transduction domain A"/>
    <property type="match status" value="1"/>
</dbReference>
<evidence type="ECO:0000256" key="3">
    <source>
        <dbReference type="ARBA" id="ARBA00022448"/>
    </source>
</evidence>
<comment type="subcellular location">
    <subcellularLocation>
        <location evidence="1">Endomembrane system</location>
        <topology evidence="1">Multi-pass membrane protein</topology>
    </subcellularLocation>
</comment>
<dbReference type="InterPro" id="IPR006122">
    <property type="entry name" value="HMA_Cu_ion-bd"/>
</dbReference>
<keyword evidence="10" id="KW-0460">Magnesium</keyword>
<dbReference type="CDD" id="cd02094">
    <property type="entry name" value="P-type_ATPase_Cu-like"/>
    <property type="match status" value="1"/>
</dbReference>
<evidence type="ECO:0000313" key="18">
    <source>
        <dbReference type="EMBL" id="MDV2480456.1"/>
    </source>
</evidence>
<keyword evidence="8" id="KW-0187">Copper transport</keyword>
<dbReference type="SFLD" id="SFLDF00027">
    <property type="entry name" value="p-type_atpase"/>
    <property type="match status" value="1"/>
</dbReference>
<dbReference type="Gene3D" id="3.30.70.100">
    <property type="match status" value="2"/>
</dbReference>
<dbReference type="InterPro" id="IPR059000">
    <property type="entry name" value="ATPase_P-type_domA"/>
</dbReference>
<dbReference type="InterPro" id="IPR036163">
    <property type="entry name" value="HMA_dom_sf"/>
</dbReference>
<evidence type="ECO:0000256" key="4">
    <source>
        <dbReference type="ARBA" id="ARBA00022692"/>
    </source>
</evidence>
<feature type="transmembrane region" description="Helical" evidence="16">
    <location>
        <begin position="752"/>
        <end position="776"/>
    </location>
</feature>
<comment type="similarity">
    <text evidence="2">Belongs to the cation transport ATPase (P-type) (TC 3.A.3) family. Type IB subfamily.</text>
</comment>
<dbReference type="InterPro" id="IPR001757">
    <property type="entry name" value="P_typ_ATPase"/>
</dbReference>
<dbReference type="PROSITE" id="PS50846">
    <property type="entry name" value="HMA_2"/>
    <property type="match status" value="2"/>
</dbReference>
<dbReference type="CDD" id="cd00371">
    <property type="entry name" value="HMA"/>
    <property type="match status" value="2"/>
</dbReference>
<evidence type="ECO:0000256" key="1">
    <source>
        <dbReference type="ARBA" id="ARBA00004127"/>
    </source>
</evidence>
<evidence type="ECO:0000259" key="17">
    <source>
        <dbReference type="PROSITE" id="PS50846"/>
    </source>
</evidence>
<dbReference type="PROSITE" id="PS00154">
    <property type="entry name" value="ATPASE_E1_E2"/>
    <property type="match status" value="1"/>
</dbReference>
<dbReference type="SFLD" id="SFLDS00003">
    <property type="entry name" value="Haloacid_Dehalogenase"/>
    <property type="match status" value="1"/>
</dbReference>
<dbReference type="RefSeq" id="WP_317063394.1">
    <property type="nucleotide sequence ID" value="NZ_WBKO01000001.1"/>
</dbReference>
<dbReference type="SUPFAM" id="SSF81665">
    <property type="entry name" value="Calcium ATPase, transmembrane domain M"/>
    <property type="match status" value="1"/>
</dbReference>
<dbReference type="InterPro" id="IPR023298">
    <property type="entry name" value="ATPase_P-typ_TM_dom_sf"/>
</dbReference>
<dbReference type="InterPro" id="IPR036412">
    <property type="entry name" value="HAD-like_sf"/>
</dbReference>
<evidence type="ECO:0000256" key="15">
    <source>
        <dbReference type="ARBA" id="ARBA00023136"/>
    </source>
</evidence>
<dbReference type="InterPro" id="IPR017969">
    <property type="entry name" value="Heavy-metal-associated_CS"/>
</dbReference>
<evidence type="ECO:0000256" key="11">
    <source>
        <dbReference type="ARBA" id="ARBA00022967"/>
    </source>
</evidence>
<feature type="transmembrane region" description="Helical" evidence="16">
    <location>
        <begin position="230"/>
        <end position="252"/>
    </location>
</feature>
<evidence type="ECO:0000256" key="6">
    <source>
        <dbReference type="ARBA" id="ARBA00022737"/>
    </source>
</evidence>
<dbReference type="InterPro" id="IPR027256">
    <property type="entry name" value="P-typ_ATPase_IB"/>
</dbReference>
<evidence type="ECO:0000256" key="9">
    <source>
        <dbReference type="ARBA" id="ARBA00022840"/>
    </source>
</evidence>
<keyword evidence="9" id="KW-0067">ATP-binding</keyword>
<evidence type="ECO:0000256" key="12">
    <source>
        <dbReference type="ARBA" id="ARBA00022989"/>
    </source>
</evidence>
<dbReference type="InterPro" id="IPR006121">
    <property type="entry name" value="HMA_dom"/>
</dbReference>
<dbReference type="NCBIfam" id="TIGR01494">
    <property type="entry name" value="ATPase_P-type"/>
    <property type="match status" value="1"/>
</dbReference>
<organism evidence="18 19">
    <name type="scientific">Methanoculleus caldifontis</name>
    <dbReference type="NCBI Taxonomy" id="2651577"/>
    <lineage>
        <taxon>Archaea</taxon>
        <taxon>Methanobacteriati</taxon>
        <taxon>Methanobacteriota</taxon>
        <taxon>Stenosarchaea group</taxon>
        <taxon>Methanomicrobia</taxon>
        <taxon>Methanomicrobiales</taxon>
        <taxon>Methanomicrobiaceae</taxon>
        <taxon>Methanoculleus</taxon>
    </lineage>
</organism>
<dbReference type="Gene3D" id="3.40.50.1000">
    <property type="entry name" value="HAD superfamily/HAD-like"/>
    <property type="match status" value="1"/>
</dbReference>
<keyword evidence="13" id="KW-0186">Copper</keyword>
<dbReference type="Pfam" id="PF00702">
    <property type="entry name" value="Hydrolase"/>
    <property type="match status" value="1"/>
</dbReference>
<dbReference type="SUPFAM" id="SSF55008">
    <property type="entry name" value="HMA, heavy metal-associated domain"/>
    <property type="match status" value="2"/>
</dbReference>
<evidence type="ECO:0000313" key="19">
    <source>
        <dbReference type="Proteomes" id="UP001281203"/>
    </source>
</evidence>
<dbReference type="NCBIfam" id="TIGR01511">
    <property type="entry name" value="ATPase-IB1_Cu"/>
    <property type="match status" value="1"/>
</dbReference>
<dbReference type="PRINTS" id="PR00119">
    <property type="entry name" value="CATATPASE"/>
</dbReference>
<dbReference type="NCBIfam" id="TIGR01525">
    <property type="entry name" value="ATPase-IB_hvy"/>
    <property type="match status" value="1"/>
</dbReference>
<dbReference type="NCBIfam" id="TIGR00003">
    <property type="entry name" value="copper ion binding protein"/>
    <property type="match status" value="1"/>
</dbReference>
<comment type="caution">
    <text evidence="18">The sequence shown here is derived from an EMBL/GenBank/DDBJ whole genome shotgun (WGS) entry which is preliminary data.</text>
</comment>
<dbReference type="Pfam" id="PF00122">
    <property type="entry name" value="E1-E2_ATPase"/>
    <property type="match status" value="1"/>
</dbReference>
<dbReference type="InterPro" id="IPR008250">
    <property type="entry name" value="ATPase_P-typ_transduc_dom_A_sf"/>
</dbReference>
<dbReference type="Proteomes" id="UP001281203">
    <property type="component" value="Unassembled WGS sequence"/>
</dbReference>
<keyword evidence="15 16" id="KW-0472">Membrane</keyword>
<dbReference type="EMBL" id="WBKO01000001">
    <property type="protein sequence ID" value="MDV2480456.1"/>
    <property type="molecule type" value="Genomic_DNA"/>
</dbReference>
<keyword evidence="3" id="KW-0813">Transport</keyword>
<name>A0ABU3WZ69_9EURY</name>
<dbReference type="SFLD" id="SFLDG00002">
    <property type="entry name" value="C1.7:_P-type_atpase_like"/>
    <property type="match status" value="1"/>
</dbReference>
<evidence type="ECO:0000256" key="5">
    <source>
        <dbReference type="ARBA" id="ARBA00022723"/>
    </source>
</evidence>
<dbReference type="Pfam" id="PF00403">
    <property type="entry name" value="HMA"/>
    <property type="match status" value="2"/>
</dbReference>
<dbReference type="PANTHER" id="PTHR43520">
    <property type="entry name" value="ATP7, ISOFORM B"/>
    <property type="match status" value="1"/>
</dbReference>
<dbReference type="SUPFAM" id="SSF56784">
    <property type="entry name" value="HAD-like"/>
    <property type="match status" value="1"/>
</dbReference>
<accession>A0ABU3WZ69</accession>
<dbReference type="Gene3D" id="3.40.1110.10">
    <property type="entry name" value="Calcium-transporting ATPase, cytoplasmic domain N"/>
    <property type="match status" value="1"/>
</dbReference>
<dbReference type="PRINTS" id="PR00943">
    <property type="entry name" value="CUATPASE"/>
</dbReference>
<feature type="transmembrane region" description="Helical" evidence="16">
    <location>
        <begin position="409"/>
        <end position="431"/>
    </location>
</feature>
<feature type="domain" description="HMA" evidence="17">
    <location>
        <begin position="74"/>
        <end position="140"/>
    </location>
</feature>
<feature type="transmembrane region" description="Helical" evidence="16">
    <location>
        <begin position="258"/>
        <end position="275"/>
    </location>
</feature>
<dbReference type="InterPro" id="IPR023214">
    <property type="entry name" value="HAD_sf"/>
</dbReference>
<dbReference type="PANTHER" id="PTHR43520:SF8">
    <property type="entry name" value="P-TYPE CU(+) TRANSPORTER"/>
    <property type="match status" value="1"/>
</dbReference>